<dbReference type="OrthoDB" id="871140at2"/>
<dbReference type="EMBL" id="MEHA01000001">
    <property type="protein sequence ID" value="ODR55654.1"/>
    <property type="molecule type" value="Genomic_DNA"/>
</dbReference>
<gene>
    <name evidence="7 9" type="primary">lgt</name>
    <name evidence="11" type="ORF">BEI59_00320</name>
    <name evidence="9" type="ORF">BEI61_02747</name>
    <name evidence="10" type="ORF">BEI63_30220</name>
</gene>
<dbReference type="EC" id="2.5.1.145" evidence="7"/>
<dbReference type="Proteomes" id="UP000094067">
    <property type="component" value="Unassembled WGS sequence"/>
</dbReference>
<dbReference type="NCBIfam" id="TIGR00544">
    <property type="entry name" value="lgt"/>
    <property type="match status" value="1"/>
</dbReference>
<dbReference type="PANTHER" id="PTHR30589">
    <property type="entry name" value="PROLIPOPROTEIN DIACYLGLYCERYL TRANSFERASE"/>
    <property type="match status" value="1"/>
</dbReference>
<proteinExistence type="inferred from homology"/>
<evidence type="ECO:0000256" key="6">
    <source>
        <dbReference type="ARBA" id="ARBA00023136"/>
    </source>
</evidence>
<feature type="region of interest" description="Disordered" evidence="8">
    <location>
        <begin position="265"/>
        <end position="322"/>
    </location>
</feature>
<dbReference type="EMBL" id="MEHD01000054">
    <property type="protein sequence ID" value="ODR45022.1"/>
    <property type="molecule type" value="Genomic_DNA"/>
</dbReference>
<evidence type="ECO:0000256" key="8">
    <source>
        <dbReference type="SAM" id="MobiDB-lite"/>
    </source>
</evidence>
<keyword evidence="5 7" id="KW-1133">Transmembrane helix</keyword>
<protein>
    <recommendedName>
        <fullName evidence="7">Phosphatidylglycerol--prolipoprotein diacylglyceryl transferase</fullName>
        <ecNumber evidence="7">2.5.1.145</ecNumber>
    </recommendedName>
</protein>
<dbReference type="HAMAP" id="MF_01147">
    <property type="entry name" value="Lgt"/>
    <property type="match status" value="1"/>
</dbReference>
<dbReference type="InterPro" id="IPR001640">
    <property type="entry name" value="Lgt"/>
</dbReference>
<reference evidence="9 12" key="1">
    <citation type="submission" date="2016-07" db="EMBL/GenBank/DDBJ databases">
        <title>Characterization of isolates of Eisenbergiella tayi derived from blood cultures, using whole genome sequencing.</title>
        <authorList>
            <person name="Burdz T."/>
            <person name="Wiebe D."/>
            <person name="Huynh C."/>
            <person name="Bernard K."/>
        </authorList>
    </citation>
    <scope>NUCLEOTIDE SEQUENCE [LARGE SCALE GENOMIC DNA]</scope>
    <source>
        <strain evidence="9 12">NML 110608</strain>
    </source>
</reference>
<accession>A0A1E3AE61</accession>
<dbReference type="PATRIC" id="fig|1432052.4.peg.3065"/>
<dbReference type="EMBL" id="MCGH01000002">
    <property type="protein sequence ID" value="ODM06857.1"/>
    <property type="molecule type" value="Genomic_DNA"/>
</dbReference>
<comment type="function">
    <text evidence="7">Catalyzes the transfer of the diacylglyceryl group from phosphatidylglycerol to the sulfhydryl group of the N-terminal cysteine of a prolipoprotein, the first step in the formation of mature lipoproteins.</text>
</comment>
<feature type="compositionally biased region" description="Acidic residues" evidence="8">
    <location>
        <begin position="290"/>
        <end position="322"/>
    </location>
</feature>
<dbReference type="PANTHER" id="PTHR30589:SF0">
    <property type="entry name" value="PHOSPHATIDYLGLYCEROL--PROLIPOPROTEIN DIACYLGLYCERYL TRANSFERASE"/>
    <property type="match status" value="1"/>
</dbReference>
<evidence type="ECO:0000256" key="3">
    <source>
        <dbReference type="ARBA" id="ARBA00022679"/>
    </source>
</evidence>
<feature type="transmembrane region" description="Helical" evidence="7">
    <location>
        <begin position="86"/>
        <end position="104"/>
    </location>
</feature>
<evidence type="ECO:0000256" key="2">
    <source>
        <dbReference type="ARBA" id="ARBA00022475"/>
    </source>
</evidence>
<evidence type="ECO:0000256" key="5">
    <source>
        <dbReference type="ARBA" id="ARBA00022989"/>
    </source>
</evidence>
<dbReference type="GO" id="GO:0005886">
    <property type="term" value="C:plasma membrane"/>
    <property type="evidence" value="ECO:0007669"/>
    <property type="project" value="UniProtKB-SubCell"/>
</dbReference>
<feature type="transmembrane region" description="Helical" evidence="7">
    <location>
        <begin position="45"/>
        <end position="74"/>
    </location>
</feature>
<evidence type="ECO:0000256" key="1">
    <source>
        <dbReference type="ARBA" id="ARBA00007150"/>
    </source>
</evidence>
<keyword evidence="9" id="KW-0449">Lipoprotein</keyword>
<keyword evidence="14" id="KW-1185">Reference proteome</keyword>
<comment type="catalytic activity">
    <reaction evidence="7">
        <text>L-cysteinyl-[prolipoprotein] + a 1,2-diacyl-sn-glycero-3-phospho-(1'-sn-glycerol) = an S-1,2-diacyl-sn-glyceryl-L-cysteinyl-[prolipoprotein] + sn-glycerol 1-phosphate + H(+)</text>
        <dbReference type="Rhea" id="RHEA:56712"/>
        <dbReference type="Rhea" id="RHEA-COMP:14679"/>
        <dbReference type="Rhea" id="RHEA-COMP:14680"/>
        <dbReference type="ChEBI" id="CHEBI:15378"/>
        <dbReference type="ChEBI" id="CHEBI:29950"/>
        <dbReference type="ChEBI" id="CHEBI:57685"/>
        <dbReference type="ChEBI" id="CHEBI:64716"/>
        <dbReference type="ChEBI" id="CHEBI:140658"/>
        <dbReference type="EC" id="2.5.1.145"/>
    </reaction>
</comment>
<evidence type="ECO:0000313" key="9">
    <source>
        <dbReference type="EMBL" id="ODM06857.1"/>
    </source>
</evidence>
<dbReference type="UniPathway" id="UPA00664"/>
<dbReference type="GO" id="GO:0042158">
    <property type="term" value="P:lipoprotein biosynthetic process"/>
    <property type="evidence" value="ECO:0007669"/>
    <property type="project" value="UniProtKB-UniRule"/>
</dbReference>
<evidence type="ECO:0000256" key="4">
    <source>
        <dbReference type="ARBA" id="ARBA00022692"/>
    </source>
</evidence>
<reference evidence="11 13" key="3">
    <citation type="submission" date="2016-08" db="EMBL/GenBank/DDBJ databases">
        <authorList>
            <person name="Seilhamer J.J."/>
        </authorList>
    </citation>
    <scope>NUCLEOTIDE SEQUENCE [LARGE SCALE GENOMIC DNA]</scope>
    <source>
        <strain evidence="11 13">NML150140-1</strain>
    </source>
</reference>
<sequence length="322" mass="34612">MKNELLSIGPFTIYGYGLMIGIGIIAAYLTAESRAKKLKLDPDKIFGLVIWCLIFGYLGSKILFCITVIDKIIADPAYILHSLQNGWVVYGGLIGGIIGGCLYCRHKKVNFMSYFDLAVPSVALAQGFGRIGCFLAGCCYGRPTDGPLGITFTHSDFAPNGVSLIPTQEISSLLNFLNFFVLINIAKKKKAEGQVGGFYLIFYSIGRFILEFYRGDLERGSVGSLSTSQFIAIFTLIAGILVVVVTQMMANKGVKTFMVGPDGTAWQEETSGSEEKNGTENASEKTEAAEAADTEDTAEAAGPEDDDSGEKTADDEEKGGTA</sequence>
<feature type="transmembrane region" description="Helical" evidence="7">
    <location>
        <begin position="193"/>
        <end position="210"/>
    </location>
</feature>
<reference evidence="10 14" key="2">
    <citation type="submission" date="2016-08" db="EMBL/GenBank/DDBJ databases">
        <title>Characterization of Isolates of Eisenbergiella tayi Derived from Blood Cultures, Using Whole Genome Sequencing.</title>
        <authorList>
            <person name="Bernier A.-M."/>
            <person name="Burdz T."/>
            <person name="Wiebe D."/>
            <person name="Bernard K."/>
        </authorList>
    </citation>
    <scope>NUCLEOTIDE SEQUENCE [LARGE SCALE GENOMIC DNA]</scope>
    <source>
        <strain evidence="10 14">NML120146</strain>
    </source>
</reference>
<keyword evidence="6 7" id="KW-0472">Membrane</keyword>
<feature type="compositionally biased region" description="Basic and acidic residues" evidence="8">
    <location>
        <begin position="273"/>
        <end position="288"/>
    </location>
</feature>
<comment type="caution">
    <text evidence="9">The sequence shown here is derived from an EMBL/GenBank/DDBJ whole genome shotgun (WGS) entry which is preliminary data.</text>
</comment>
<organism evidence="9 12">
    <name type="scientific">Eisenbergiella tayi</name>
    <dbReference type="NCBI Taxonomy" id="1432052"/>
    <lineage>
        <taxon>Bacteria</taxon>
        <taxon>Bacillati</taxon>
        <taxon>Bacillota</taxon>
        <taxon>Clostridia</taxon>
        <taxon>Lachnospirales</taxon>
        <taxon>Lachnospiraceae</taxon>
        <taxon>Eisenbergiella</taxon>
    </lineage>
</organism>
<comment type="pathway">
    <text evidence="7">Protein modification; lipoprotein biosynthesis (diacylglyceryl transfer).</text>
</comment>
<keyword evidence="3 7" id="KW-0808">Transferase</keyword>
<comment type="subcellular location">
    <subcellularLocation>
        <location evidence="7">Cell membrane</location>
        <topology evidence="7">Multi-pass membrane protein</topology>
    </subcellularLocation>
</comment>
<feature type="binding site" evidence="7">
    <location>
        <position position="130"/>
    </location>
    <ligand>
        <name>a 1,2-diacyl-sn-glycero-3-phospho-(1'-sn-glycerol)</name>
        <dbReference type="ChEBI" id="CHEBI:64716"/>
    </ligand>
</feature>
<feature type="transmembrane region" description="Helical" evidence="7">
    <location>
        <begin position="13"/>
        <end position="33"/>
    </location>
</feature>
<keyword evidence="2 7" id="KW-1003">Cell membrane</keyword>
<evidence type="ECO:0000313" key="11">
    <source>
        <dbReference type="EMBL" id="ODR55654.1"/>
    </source>
</evidence>
<keyword evidence="4 7" id="KW-0812">Transmembrane</keyword>
<evidence type="ECO:0000313" key="12">
    <source>
        <dbReference type="Proteomes" id="UP000094067"/>
    </source>
</evidence>
<dbReference type="AlphaFoldDB" id="A0A1E3AE61"/>
<dbReference type="Pfam" id="PF01790">
    <property type="entry name" value="LGT"/>
    <property type="match status" value="1"/>
</dbReference>
<feature type="transmembrane region" description="Helical" evidence="7">
    <location>
        <begin position="230"/>
        <end position="250"/>
    </location>
</feature>
<evidence type="ECO:0000313" key="13">
    <source>
        <dbReference type="Proteomes" id="UP000094271"/>
    </source>
</evidence>
<name>A0A1E3AE61_9FIRM</name>
<dbReference type="Proteomes" id="UP000094869">
    <property type="component" value="Unassembled WGS sequence"/>
</dbReference>
<dbReference type="RefSeq" id="WP_069152657.1">
    <property type="nucleotide sequence ID" value="NZ_CAJLDD010000003.1"/>
</dbReference>
<evidence type="ECO:0000313" key="14">
    <source>
        <dbReference type="Proteomes" id="UP000094869"/>
    </source>
</evidence>
<evidence type="ECO:0000256" key="7">
    <source>
        <dbReference type="HAMAP-Rule" id="MF_01147"/>
    </source>
</evidence>
<dbReference type="Proteomes" id="UP000094271">
    <property type="component" value="Unassembled WGS sequence"/>
</dbReference>
<evidence type="ECO:0000313" key="10">
    <source>
        <dbReference type="EMBL" id="ODR45022.1"/>
    </source>
</evidence>
<dbReference type="NCBIfam" id="NF000778">
    <property type="entry name" value="PRK00052.3-4"/>
    <property type="match status" value="1"/>
</dbReference>
<dbReference type="GO" id="GO:0008961">
    <property type="term" value="F:phosphatidylglycerol-prolipoprotein diacylglyceryl transferase activity"/>
    <property type="evidence" value="ECO:0007669"/>
    <property type="project" value="UniProtKB-UniRule"/>
</dbReference>
<keyword evidence="9" id="KW-0328">Glycosyltransferase</keyword>
<comment type="similarity">
    <text evidence="1 7">Belongs to the Lgt family.</text>
</comment>